<dbReference type="EMBL" id="RIBY02002467">
    <property type="protein sequence ID" value="KAH9812167.1"/>
    <property type="molecule type" value="Genomic_DNA"/>
</dbReference>
<evidence type="ECO:0000313" key="1">
    <source>
        <dbReference type="EMBL" id="KAH9812167.1"/>
    </source>
</evidence>
<reference evidence="1 2" key="2">
    <citation type="journal article" date="2021" name="Curr. Genet.">
        <title>Genetic response to nitrogen starvation in the aggressive Eucalyptus foliar pathogen Teratosphaeria destructans.</title>
        <authorList>
            <person name="Havenga M."/>
            <person name="Wingfield B.D."/>
            <person name="Wingfield M.J."/>
            <person name="Dreyer L.L."/>
            <person name="Roets F."/>
            <person name="Aylward J."/>
        </authorList>
    </citation>
    <scope>NUCLEOTIDE SEQUENCE [LARGE SCALE GENOMIC DNA]</scope>
    <source>
        <strain evidence="1">CMW44962</strain>
    </source>
</reference>
<proteinExistence type="predicted"/>
<gene>
    <name evidence="1" type="ORF">Tdes44962_MAKER05808</name>
</gene>
<dbReference type="Proteomes" id="UP001138500">
    <property type="component" value="Unassembled WGS sequence"/>
</dbReference>
<protein>
    <submittedName>
        <fullName evidence="1">Uncharacterized protein</fullName>
    </submittedName>
</protein>
<name>A0A9W7SJ01_9PEZI</name>
<sequence length="230" mass="24929">MIRRASGLISITLRRSIPINIIYGNQREHGTMAAALASFDPATAGKHDPGSIIILFDGRDQGPAEAGVDSRGVQMNPLSSYYVWGLQKLGRSHYWNPPDLDPGMLRLVWWTHAGNEGHRDFTLFQCSAVKEMYNSLAAEGFRPMILGWSGENPYPMIGGVAPEPAPARPKLPGPTRVAASASARYSGHGGAPGSTPLERVMAIIDKEEEKEAKKRAEEVRIAEKADGLAV</sequence>
<comment type="caution">
    <text evidence="1">The sequence shown here is derived from an EMBL/GenBank/DDBJ whole genome shotgun (WGS) entry which is preliminary data.</text>
</comment>
<dbReference type="OrthoDB" id="3589080at2759"/>
<evidence type="ECO:0000313" key="2">
    <source>
        <dbReference type="Proteomes" id="UP001138500"/>
    </source>
</evidence>
<dbReference type="AlphaFoldDB" id="A0A9W7SJ01"/>
<accession>A0A9W7SJ01</accession>
<keyword evidence="2" id="KW-1185">Reference proteome</keyword>
<organism evidence="1 2">
    <name type="scientific">Teratosphaeria destructans</name>
    <dbReference type="NCBI Taxonomy" id="418781"/>
    <lineage>
        <taxon>Eukaryota</taxon>
        <taxon>Fungi</taxon>
        <taxon>Dikarya</taxon>
        <taxon>Ascomycota</taxon>
        <taxon>Pezizomycotina</taxon>
        <taxon>Dothideomycetes</taxon>
        <taxon>Dothideomycetidae</taxon>
        <taxon>Mycosphaerellales</taxon>
        <taxon>Teratosphaeriaceae</taxon>
        <taxon>Teratosphaeria</taxon>
    </lineage>
</organism>
<reference evidence="1 2" key="1">
    <citation type="journal article" date="2018" name="IMA Fungus">
        <title>IMA Genome-F 10: Nine draft genome sequences of Claviceps purpurea s.lat., including C. arundinis, C. humidiphila, and C. cf. spartinae, pseudomolecules for the pitch canker pathogen Fusarium circinatum, draft genome of Davidsoniella eucalypti, Grosmannia galeiformis, Quambalaria eucalypti, and Teratosphaeria destructans.</title>
        <authorList>
            <person name="Wingfield B.D."/>
            <person name="Liu M."/>
            <person name="Nguyen H.D."/>
            <person name="Lane F.A."/>
            <person name="Morgan S.W."/>
            <person name="De Vos L."/>
            <person name="Wilken P.M."/>
            <person name="Duong T.A."/>
            <person name="Aylward J."/>
            <person name="Coetzee M.P."/>
            <person name="Dadej K."/>
            <person name="De Beer Z.W."/>
            <person name="Findlay W."/>
            <person name="Havenga M."/>
            <person name="Kolarik M."/>
            <person name="Menzies J.G."/>
            <person name="Naidoo K."/>
            <person name="Pochopski O."/>
            <person name="Shoukouhi P."/>
            <person name="Santana Q.C."/>
            <person name="Seifert K.A."/>
            <person name="Soal N."/>
            <person name="Steenkamp E.T."/>
            <person name="Tatham C.T."/>
            <person name="van der Nest M.A."/>
            <person name="Wingfield M.J."/>
        </authorList>
    </citation>
    <scope>NUCLEOTIDE SEQUENCE [LARGE SCALE GENOMIC DNA]</scope>
    <source>
        <strain evidence="1">CMW44962</strain>
    </source>
</reference>